<dbReference type="Proteomes" id="UP000640426">
    <property type="component" value="Unassembled WGS sequence"/>
</dbReference>
<dbReference type="PANTHER" id="PTHR18964:SF169">
    <property type="entry name" value="N-ACETYLMANNOSAMINE KINASE"/>
    <property type="match status" value="1"/>
</dbReference>
<reference evidence="2" key="1">
    <citation type="submission" date="2020-12" db="EMBL/GenBank/DDBJ databases">
        <title>Hymenobacter sp.</title>
        <authorList>
            <person name="Kim M.K."/>
        </authorList>
    </citation>
    <scope>NUCLEOTIDE SEQUENCE [LARGE SCALE GENOMIC DNA]</scope>
    <source>
        <strain evidence="2">BT553</strain>
    </source>
</reference>
<keyword evidence="2" id="KW-1185">Reference proteome</keyword>
<sequence length="285" mass="29976">MALVDLAGTVRAKARAAVVDRSRSAVVERLKTMRADLLATSAIDPDRLVGTGVGFSGFLVGDPLRFNPPAMLADWVDVDLIDVLSPALGSNLLCDNDATSAALAEGLLGIGRTTSTFAYCHLTNGFGGGLIVDGLPMRGARGNAGDFGAVWWLLGQDRPGRGYPDLDRLRTLVAGGGVPFATVEDMLVAIEPQTAGVEEWLAEAKDQFATLAFLLGHIVAPEKVVIGGRLPGWLAQTLAASVRLPASPVRHDRPFPMPVVVPTEVKGDATAIGAALMPLRSLFFR</sequence>
<comment type="caution">
    <text evidence="1">The sequence shown here is derived from an EMBL/GenBank/DDBJ whole genome shotgun (WGS) entry which is preliminary data.</text>
</comment>
<name>A0ABS0XLI2_9SPHN</name>
<protein>
    <submittedName>
        <fullName evidence="1">ROK family protein</fullName>
    </submittedName>
</protein>
<organism evidence="1 2">
    <name type="scientific">Sphingomonas mollis</name>
    <dbReference type="NCBI Taxonomy" id="2795726"/>
    <lineage>
        <taxon>Bacteria</taxon>
        <taxon>Pseudomonadati</taxon>
        <taxon>Pseudomonadota</taxon>
        <taxon>Alphaproteobacteria</taxon>
        <taxon>Sphingomonadales</taxon>
        <taxon>Sphingomonadaceae</taxon>
        <taxon>Sphingomonas</taxon>
    </lineage>
</organism>
<proteinExistence type="predicted"/>
<dbReference type="PANTHER" id="PTHR18964">
    <property type="entry name" value="ROK (REPRESSOR, ORF, KINASE) FAMILY"/>
    <property type="match status" value="1"/>
</dbReference>
<dbReference type="InterPro" id="IPR000600">
    <property type="entry name" value="ROK"/>
</dbReference>
<evidence type="ECO:0000313" key="1">
    <source>
        <dbReference type="EMBL" id="MBJ6120877.1"/>
    </source>
</evidence>
<gene>
    <name evidence="1" type="ORF">JAO74_03610</name>
</gene>
<dbReference type="Pfam" id="PF00480">
    <property type="entry name" value="ROK"/>
    <property type="match status" value="1"/>
</dbReference>
<evidence type="ECO:0000313" key="2">
    <source>
        <dbReference type="Proteomes" id="UP000640426"/>
    </source>
</evidence>
<dbReference type="InterPro" id="IPR043129">
    <property type="entry name" value="ATPase_NBD"/>
</dbReference>
<dbReference type="EMBL" id="JAELXS010000002">
    <property type="protein sequence ID" value="MBJ6120877.1"/>
    <property type="molecule type" value="Genomic_DNA"/>
</dbReference>
<dbReference type="SUPFAM" id="SSF53067">
    <property type="entry name" value="Actin-like ATPase domain"/>
    <property type="match status" value="1"/>
</dbReference>
<accession>A0ABS0XLI2</accession>
<dbReference type="Gene3D" id="3.30.420.40">
    <property type="match status" value="2"/>
</dbReference>
<dbReference type="CDD" id="cd23763">
    <property type="entry name" value="ASKHA_ATPase_ROK"/>
    <property type="match status" value="1"/>
</dbReference>